<comment type="caution">
    <text evidence="10">The sequence shown here is derived from an EMBL/GenBank/DDBJ whole genome shotgun (WGS) entry which is preliminary data.</text>
</comment>
<evidence type="ECO:0000256" key="3">
    <source>
        <dbReference type="ARBA" id="ARBA00018111"/>
    </source>
</evidence>
<dbReference type="GO" id="GO:0005737">
    <property type="term" value="C:cytoplasm"/>
    <property type="evidence" value="ECO:0007669"/>
    <property type="project" value="UniProtKB-SubCell"/>
</dbReference>
<feature type="compositionally biased region" description="Basic and acidic residues" evidence="6">
    <location>
        <begin position="144"/>
        <end position="153"/>
    </location>
</feature>
<feature type="domain" description="RecX first three-helical" evidence="9">
    <location>
        <begin position="166"/>
        <end position="204"/>
    </location>
</feature>
<evidence type="ECO:0000256" key="2">
    <source>
        <dbReference type="ARBA" id="ARBA00009695"/>
    </source>
</evidence>
<feature type="domain" description="RecX third three-helical" evidence="8">
    <location>
        <begin position="261"/>
        <end position="305"/>
    </location>
</feature>
<evidence type="ECO:0000259" key="9">
    <source>
        <dbReference type="Pfam" id="PF21982"/>
    </source>
</evidence>
<gene>
    <name evidence="5" type="primary">recX</name>
    <name evidence="10" type="ORF">Airi01_006990</name>
</gene>
<dbReference type="EMBL" id="BSTJ01000001">
    <property type="protein sequence ID" value="GLY72432.1"/>
    <property type="molecule type" value="Genomic_DNA"/>
</dbReference>
<comment type="function">
    <text evidence="5">Modulates RecA activity.</text>
</comment>
<evidence type="ECO:0000256" key="1">
    <source>
        <dbReference type="ARBA" id="ARBA00004496"/>
    </source>
</evidence>
<feature type="domain" description="RecX second three-helical" evidence="7">
    <location>
        <begin position="212"/>
        <end position="252"/>
    </location>
</feature>
<evidence type="ECO:0000259" key="7">
    <source>
        <dbReference type="Pfam" id="PF02631"/>
    </source>
</evidence>
<evidence type="ECO:0000256" key="5">
    <source>
        <dbReference type="HAMAP-Rule" id="MF_01114"/>
    </source>
</evidence>
<dbReference type="PANTHER" id="PTHR33602:SF1">
    <property type="entry name" value="REGULATORY PROTEIN RECX FAMILY PROTEIN"/>
    <property type="match status" value="1"/>
</dbReference>
<dbReference type="Pfam" id="PF02631">
    <property type="entry name" value="RecX_HTH2"/>
    <property type="match status" value="1"/>
</dbReference>
<evidence type="ECO:0000259" key="8">
    <source>
        <dbReference type="Pfam" id="PF21981"/>
    </source>
</evidence>
<dbReference type="InterPro" id="IPR053926">
    <property type="entry name" value="RecX_HTH_1st"/>
</dbReference>
<dbReference type="Pfam" id="PF21981">
    <property type="entry name" value="RecX_HTH3"/>
    <property type="match status" value="1"/>
</dbReference>
<dbReference type="GO" id="GO:0006282">
    <property type="term" value="P:regulation of DNA repair"/>
    <property type="evidence" value="ECO:0007669"/>
    <property type="project" value="UniProtKB-UniRule"/>
</dbReference>
<feature type="compositionally biased region" description="Low complexity" evidence="6">
    <location>
        <begin position="28"/>
        <end position="40"/>
    </location>
</feature>
<dbReference type="InterPro" id="IPR053924">
    <property type="entry name" value="RecX_HTH_2nd"/>
</dbReference>
<feature type="region of interest" description="Disordered" evidence="6">
    <location>
        <begin position="1"/>
        <end position="164"/>
    </location>
</feature>
<dbReference type="InterPro" id="IPR036388">
    <property type="entry name" value="WH-like_DNA-bd_sf"/>
</dbReference>
<dbReference type="HAMAP" id="MF_01114">
    <property type="entry name" value="RecX"/>
    <property type="match status" value="1"/>
</dbReference>
<protein>
    <recommendedName>
        <fullName evidence="3 5">Regulatory protein RecX</fullName>
    </recommendedName>
</protein>
<comment type="similarity">
    <text evidence="2 5">Belongs to the RecX family.</text>
</comment>
<reference evidence="10" key="1">
    <citation type="submission" date="2023-03" db="EMBL/GenBank/DDBJ databases">
        <title>Actinoallomurus iriomotensis NBRC 103681.</title>
        <authorList>
            <person name="Ichikawa N."/>
            <person name="Sato H."/>
            <person name="Tonouchi N."/>
        </authorList>
    </citation>
    <scope>NUCLEOTIDE SEQUENCE</scope>
    <source>
        <strain evidence="10">NBRC 103681</strain>
    </source>
</reference>
<dbReference type="AlphaFoldDB" id="A0A9W6RE70"/>
<feature type="compositionally biased region" description="Basic residues" evidence="6">
    <location>
        <begin position="129"/>
        <end position="143"/>
    </location>
</feature>
<evidence type="ECO:0000256" key="6">
    <source>
        <dbReference type="SAM" id="MobiDB-lite"/>
    </source>
</evidence>
<organism evidence="10 11">
    <name type="scientific">Actinoallomurus iriomotensis</name>
    <dbReference type="NCBI Taxonomy" id="478107"/>
    <lineage>
        <taxon>Bacteria</taxon>
        <taxon>Bacillati</taxon>
        <taxon>Actinomycetota</taxon>
        <taxon>Actinomycetes</taxon>
        <taxon>Streptosporangiales</taxon>
        <taxon>Thermomonosporaceae</taxon>
        <taxon>Actinoallomurus</taxon>
    </lineage>
</organism>
<dbReference type="Proteomes" id="UP001165135">
    <property type="component" value="Unassembled WGS sequence"/>
</dbReference>
<dbReference type="InterPro" id="IPR003783">
    <property type="entry name" value="Regulatory_RecX"/>
</dbReference>
<sequence length="324" mass="33542">MSADETGAGPDGLDPVDSGPVDPGSVDPAAGWTTGATPPAGDRPRPSTRRSASGWVTGVTGPAGEPGSSPTDPLLPSGEGTTVARGVTGPAGKAWGSSADPLSPGGEEGTPYAGGSEPGSGGSAEASGRRRGGRARAGGRKSRRESGEARSGRGEGGPPADPEAEAREICLRLLSFSLRTRAQLADALRRKGVDDEVAEQVLSRYTEVGLIDDVAFARAWVQSRHTGRGLARRALAAELRQRGVADDTVKEAVEELDPDQEETAARELVAKRMAATRGLDPVKRTRRILGVLARKGYPSGLAYRLVREALEQEGLDDPGVPTDE</sequence>
<evidence type="ECO:0000313" key="11">
    <source>
        <dbReference type="Proteomes" id="UP001165135"/>
    </source>
</evidence>
<dbReference type="InterPro" id="IPR053925">
    <property type="entry name" value="RecX_HTH_3rd"/>
</dbReference>
<name>A0A9W6RE70_9ACTN</name>
<comment type="subcellular location">
    <subcellularLocation>
        <location evidence="1 5">Cytoplasm</location>
    </subcellularLocation>
</comment>
<dbReference type="Pfam" id="PF21982">
    <property type="entry name" value="RecX_HTH1"/>
    <property type="match status" value="1"/>
</dbReference>
<dbReference type="PANTHER" id="PTHR33602">
    <property type="entry name" value="REGULATORY PROTEIN RECX FAMILY PROTEIN"/>
    <property type="match status" value="1"/>
</dbReference>
<keyword evidence="4 5" id="KW-0963">Cytoplasm</keyword>
<dbReference type="Gene3D" id="1.10.10.10">
    <property type="entry name" value="Winged helix-like DNA-binding domain superfamily/Winged helix DNA-binding domain"/>
    <property type="match status" value="2"/>
</dbReference>
<proteinExistence type="inferred from homology"/>
<accession>A0A9W6RE70</accession>
<evidence type="ECO:0000256" key="4">
    <source>
        <dbReference type="ARBA" id="ARBA00022490"/>
    </source>
</evidence>
<evidence type="ECO:0000313" key="10">
    <source>
        <dbReference type="EMBL" id="GLY72432.1"/>
    </source>
</evidence>